<dbReference type="EMBL" id="GBXM01076949">
    <property type="protein sequence ID" value="JAH31628.1"/>
    <property type="molecule type" value="Transcribed_RNA"/>
</dbReference>
<sequence>MSILSEIVMRLSLWTKMQANRKSQSGLI</sequence>
<dbReference type="AlphaFoldDB" id="A0A0E9RTM7"/>
<organism evidence="1">
    <name type="scientific">Anguilla anguilla</name>
    <name type="common">European freshwater eel</name>
    <name type="synonym">Muraena anguilla</name>
    <dbReference type="NCBI Taxonomy" id="7936"/>
    <lineage>
        <taxon>Eukaryota</taxon>
        <taxon>Metazoa</taxon>
        <taxon>Chordata</taxon>
        <taxon>Craniata</taxon>
        <taxon>Vertebrata</taxon>
        <taxon>Euteleostomi</taxon>
        <taxon>Actinopterygii</taxon>
        <taxon>Neopterygii</taxon>
        <taxon>Teleostei</taxon>
        <taxon>Anguilliformes</taxon>
        <taxon>Anguillidae</taxon>
        <taxon>Anguilla</taxon>
    </lineage>
</organism>
<reference evidence="1" key="1">
    <citation type="submission" date="2014-11" db="EMBL/GenBank/DDBJ databases">
        <authorList>
            <person name="Amaro Gonzalez C."/>
        </authorList>
    </citation>
    <scope>NUCLEOTIDE SEQUENCE</scope>
</reference>
<accession>A0A0E9RTM7</accession>
<name>A0A0E9RTM7_ANGAN</name>
<reference evidence="1" key="2">
    <citation type="journal article" date="2015" name="Fish Shellfish Immunol.">
        <title>Early steps in the European eel (Anguilla anguilla)-Vibrio vulnificus interaction in the gills: Role of the RtxA13 toxin.</title>
        <authorList>
            <person name="Callol A."/>
            <person name="Pajuelo D."/>
            <person name="Ebbesson L."/>
            <person name="Teles M."/>
            <person name="MacKenzie S."/>
            <person name="Amaro C."/>
        </authorList>
    </citation>
    <scope>NUCLEOTIDE SEQUENCE</scope>
</reference>
<protein>
    <submittedName>
        <fullName evidence="1">Uncharacterized protein</fullName>
    </submittedName>
</protein>
<evidence type="ECO:0000313" key="1">
    <source>
        <dbReference type="EMBL" id="JAH31628.1"/>
    </source>
</evidence>
<proteinExistence type="predicted"/>